<feature type="transmembrane region" description="Helical" evidence="6">
    <location>
        <begin position="103"/>
        <end position="129"/>
    </location>
</feature>
<evidence type="ECO:0000256" key="5">
    <source>
        <dbReference type="SAM" id="MobiDB-lite"/>
    </source>
</evidence>
<keyword evidence="3 6" id="KW-1133">Transmembrane helix</keyword>
<feature type="compositionally biased region" description="Polar residues" evidence="5">
    <location>
        <begin position="53"/>
        <end position="71"/>
    </location>
</feature>
<feature type="transmembrane region" description="Helical" evidence="6">
    <location>
        <begin position="321"/>
        <end position="344"/>
    </location>
</feature>
<keyword evidence="2 6" id="KW-0812">Transmembrane</keyword>
<dbReference type="SUPFAM" id="SSF103473">
    <property type="entry name" value="MFS general substrate transporter"/>
    <property type="match status" value="1"/>
</dbReference>
<evidence type="ECO:0000256" key="1">
    <source>
        <dbReference type="ARBA" id="ARBA00004141"/>
    </source>
</evidence>
<feature type="transmembrane region" description="Helical" evidence="6">
    <location>
        <begin position="386"/>
        <end position="405"/>
    </location>
</feature>
<dbReference type="VEuPathDB" id="FungiDB:JI435_164970"/>
<feature type="transmembrane region" description="Helical" evidence="6">
    <location>
        <begin position="256"/>
        <end position="277"/>
    </location>
</feature>
<feature type="transmembrane region" description="Helical" evidence="6">
    <location>
        <begin position="411"/>
        <end position="432"/>
    </location>
</feature>
<feature type="transmembrane region" description="Helical" evidence="6">
    <location>
        <begin position="191"/>
        <end position="211"/>
    </location>
</feature>
<evidence type="ECO:0000256" key="6">
    <source>
        <dbReference type="SAM" id="Phobius"/>
    </source>
</evidence>
<dbReference type="InterPro" id="IPR036259">
    <property type="entry name" value="MFS_trans_sf"/>
</dbReference>
<keyword evidence="9" id="KW-1185">Reference proteome</keyword>
<gene>
    <name evidence="8" type="ORF">JI435_164970</name>
</gene>
<comment type="subcellular location">
    <subcellularLocation>
        <location evidence="1">Membrane</location>
        <topology evidence="1">Multi-pass membrane protein</topology>
    </subcellularLocation>
</comment>
<organism evidence="8 9">
    <name type="scientific">Phaeosphaeria nodorum (strain SN15 / ATCC MYA-4574 / FGSC 10173)</name>
    <name type="common">Glume blotch fungus</name>
    <name type="synonym">Parastagonospora nodorum</name>
    <dbReference type="NCBI Taxonomy" id="321614"/>
    <lineage>
        <taxon>Eukaryota</taxon>
        <taxon>Fungi</taxon>
        <taxon>Dikarya</taxon>
        <taxon>Ascomycota</taxon>
        <taxon>Pezizomycotina</taxon>
        <taxon>Dothideomycetes</taxon>
        <taxon>Pleosporomycetidae</taxon>
        <taxon>Pleosporales</taxon>
        <taxon>Pleosporineae</taxon>
        <taxon>Phaeosphaeriaceae</taxon>
        <taxon>Parastagonospora</taxon>
    </lineage>
</organism>
<dbReference type="OrthoDB" id="413079at2759"/>
<feature type="transmembrane region" description="Helical" evidence="6">
    <location>
        <begin position="168"/>
        <end position="185"/>
    </location>
</feature>
<keyword evidence="4 6" id="KW-0472">Membrane</keyword>
<dbReference type="AlphaFoldDB" id="A0A7U2F1N3"/>
<evidence type="ECO:0000256" key="4">
    <source>
        <dbReference type="ARBA" id="ARBA00023136"/>
    </source>
</evidence>
<dbReference type="PANTHER" id="PTHR23514">
    <property type="entry name" value="BYPASS OF STOP CODON PROTEIN 6"/>
    <property type="match status" value="1"/>
</dbReference>
<feature type="transmembrane region" description="Helical" evidence="6">
    <location>
        <begin position="223"/>
        <end position="244"/>
    </location>
</feature>
<dbReference type="InterPro" id="IPR020846">
    <property type="entry name" value="MFS_dom"/>
</dbReference>
<dbReference type="Gene3D" id="1.20.1250.20">
    <property type="entry name" value="MFS general substrate transporter like domains"/>
    <property type="match status" value="2"/>
</dbReference>
<evidence type="ECO:0000313" key="9">
    <source>
        <dbReference type="Proteomes" id="UP000663193"/>
    </source>
</evidence>
<evidence type="ECO:0000313" key="8">
    <source>
        <dbReference type="EMBL" id="QRC96977.1"/>
    </source>
</evidence>
<feature type="domain" description="Major facilitator superfamily (MFS) profile" evidence="7">
    <location>
        <begin position="104"/>
        <end position="501"/>
    </location>
</feature>
<name>A0A7U2F1N3_PHANO</name>
<dbReference type="FunFam" id="1.20.1250.20:FF:000286">
    <property type="entry name" value="MFS efflux transporter"/>
    <property type="match status" value="1"/>
</dbReference>
<dbReference type="GO" id="GO:0022857">
    <property type="term" value="F:transmembrane transporter activity"/>
    <property type="evidence" value="ECO:0007669"/>
    <property type="project" value="InterPro"/>
</dbReference>
<dbReference type="InterPro" id="IPR051788">
    <property type="entry name" value="MFS_Transporter"/>
</dbReference>
<dbReference type="Pfam" id="PF07690">
    <property type="entry name" value="MFS_1"/>
    <property type="match status" value="1"/>
</dbReference>
<proteinExistence type="predicted"/>
<dbReference type="FunFam" id="1.20.1250.20:FF:000308">
    <property type="entry name" value="MFS efflux transporter"/>
    <property type="match status" value="1"/>
</dbReference>
<dbReference type="Proteomes" id="UP000663193">
    <property type="component" value="Chromosome 7"/>
</dbReference>
<feature type="transmembrane region" description="Helical" evidence="6">
    <location>
        <begin position="444"/>
        <end position="467"/>
    </location>
</feature>
<evidence type="ECO:0000259" key="7">
    <source>
        <dbReference type="PROSITE" id="PS50850"/>
    </source>
</evidence>
<feature type="transmembrane region" description="Helical" evidence="6">
    <location>
        <begin position="135"/>
        <end position="156"/>
    </location>
</feature>
<evidence type="ECO:0000256" key="2">
    <source>
        <dbReference type="ARBA" id="ARBA00022692"/>
    </source>
</evidence>
<feature type="region of interest" description="Disordered" evidence="5">
    <location>
        <begin position="50"/>
        <end position="90"/>
    </location>
</feature>
<feature type="transmembrane region" description="Helical" evidence="6">
    <location>
        <begin position="356"/>
        <end position="374"/>
    </location>
</feature>
<evidence type="ECO:0000256" key="3">
    <source>
        <dbReference type="ARBA" id="ARBA00022989"/>
    </source>
</evidence>
<dbReference type="EMBL" id="CP069029">
    <property type="protein sequence ID" value="QRC96977.1"/>
    <property type="molecule type" value="Genomic_DNA"/>
</dbReference>
<feature type="transmembrane region" description="Helical" evidence="6">
    <location>
        <begin position="473"/>
        <end position="493"/>
    </location>
</feature>
<reference evidence="9" key="1">
    <citation type="journal article" date="2021" name="BMC Genomics">
        <title>Chromosome-level genome assembly and manually-curated proteome of model necrotroph Parastagonospora nodorum Sn15 reveals a genome-wide trove of candidate effector homologs, and redundancy of virulence-related functions within an accessory chromosome.</title>
        <authorList>
            <person name="Bertazzoni S."/>
            <person name="Jones D.A.B."/>
            <person name="Phan H.T."/>
            <person name="Tan K.-C."/>
            <person name="Hane J.K."/>
        </authorList>
    </citation>
    <scope>NUCLEOTIDE SEQUENCE [LARGE SCALE GENOMIC DNA]</scope>
    <source>
        <strain evidence="9">SN15 / ATCC MYA-4574 / FGSC 10173)</strain>
    </source>
</reference>
<protein>
    <recommendedName>
        <fullName evidence="7">Major facilitator superfamily (MFS) profile domain-containing protein</fullName>
    </recommendedName>
</protein>
<feature type="region of interest" description="Disordered" evidence="5">
    <location>
        <begin position="16"/>
        <end position="37"/>
    </location>
</feature>
<dbReference type="PANTHER" id="PTHR23514:SF6">
    <property type="entry name" value="MAJOR FACILITATOR SUPERFAMILY (MFS) PROFILE DOMAIN-CONTAINING PROTEIN"/>
    <property type="match status" value="1"/>
</dbReference>
<dbReference type="GO" id="GO:0016020">
    <property type="term" value="C:membrane"/>
    <property type="evidence" value="ECO:0007669"/>
    <property type="project" value="UniProtKB-SubCell"/>
</dbReference>
<accession>A0A7U2F1N3</accession>
<sequence>MSSPLHNLFDIHYKPDVATPAPTYQKSTKEAPQSLRDVGILPDIELDHFATGKGQQTPGQETPTGAQTPKSPNELEMSRPPTPRRDDTVGLMRTWNNDPMTKWRILCCCVIYFANGMNDSVVGALIPYMESWYHISYSIMSLVFVGNAIGFIIAAFFTDTILSKIGRAKTLVLGDMIQLCAYIILVCTPPYPLVVASFFLLGYGAAMNLALNNVYCANTHPSSVILGMAHGSYGIGGIVAPIAGTALVSNGILWSRFYFLAVGLRICCIGFAAWAFWSYKEETDSPLMATLEATPSRQTATEDAANKFKELKLALKSKTTIFGALFIFAYQGAEVSISGWIISYLINYRDGDPKKVGYVTAGFWGGITLGRFVLTHAAPRIGEKKYVVMLTIGTFALQLLAWLVPNVIGNAVAVCLLGLLLGPVYPCAQTIFSRTLPRNLQNTAIGFIGGAGSSGGAVAPFTTGILAQATGTWVLHPVCLGMYGVMMACWFALPRVHKRTE</sequence>
<dbReference type="InterPro" id="IPR011701">
    <property type="entry name" value="MFS"/>
</dbReference>
<dbReference type="PROSITE" id="PS50850">
    <property type="entry name" value="MFS"/>
    <property type="match status" value="1"/>
</dbReference>